<dbReference type="KEGG" id="loa:LOAG_12720"/>
<dbReference type="InParanoid" id="A0A1S0TKS2"/>
<dbReference type="EMBL" id="JH712091">
    <property type="protein sequence ID" value="EFO15789.1"/>
    <property type="molecule type" value="Genomic_DNA"/>
</dbReference>
<evidence type="ECO:0000313" key="2">
    <source>
        <dbReference type="EMBL" id="EFO15789.1"/>
    </source>
</evidence>
<name>A0A1S0TKS2_LOALO</name>
<evidence type="ECO:0000256" key="1">
    <source>
        <dbReference type="SAM" id="MobiDB-lite"/>
    </source>
</evidence>
<accession>A0A1S0TKS2</accession>
<protein>
    <submittedName>
        <fullName evidence="2">Uncharacterized protein</fullName>
    </submittedName>
</protein>
<feature type="compositionally biased region" description="Basic and acidic residues" evidence="1">
    <location>
        <begin position="110"/>
        <end position="123"/>
    </location>
</feature>
<dbReference type="CTD" id="9950185"/>
<reference evidence="2" key="1">
    <citation type="submission" date="2012-04" db="EMBL/GenBank/DDBJ databases">
        <title>The Genome Sequence of Loa loa.</title>
        <authorList>
            <consortium name="The Broad Institute Genome Sequencing Platform"/>
            <consortium name="Broad Institute Genome Sequencing Center for Infectious Disease"/>
            <person name="Nutman T.B."/>
            <person name="Fink D.L."/>
            <person name="Russ C."/>
            <person name="Young S."/>
            <person name="Zeng Q."/>
            <person name="Gargeya S."/>
            <person name="Alvarado L."/>
            <person name="Berlin A."/>
            <person name="Chapman S.B."/>
            <person name="Chen Z."/>
            <person name="Freedman E."/>
            <person name="Gellesch M."/>
            <person name="Goldberg J."/>
            <person name="Griggs A."/>
            <person name="Gujja S."/>
            <person name="Heilman E.R."/>
            <person name="Heiman D."/>
            <person name="Howarth C."/>
            <person name="Mehta T."/>
            <person name="Neiman D."/>
            <person name="Pearson M."/>
            <person name="Roberts A."/>
            <person name="Saif S."/>
            <person name="Shea T."/>
            <person name="Shenoy N."/>
            <person name="Sisk P."/>
            <person name="Stolte C."/>
            <person name="Sykes S."/>
            <person name="White J."/>
            <person name="Yandava C."/>
            <person name="Haas B."/>
            <person name="Henn M.R."/>
            <person name="Nusbaum C."/>
            <person name="Birren B."/>
        </authorList>
    </citation>
    <scope>NUCLEOTIDE SEQUENCE [LARGE SCALE GENOMIC DNA]</scope>
</reference>
<gene>
    <name evidence="2" type="ORF">LOAG_12720</name>
</gene>
<dbReference type="RefSeq" id="XP_003148280.1">
    <property type="nucleotide sequence ID" value="XM_003148232.1"/>
</dbReference>
<organism evidence="2">
    <name type="scientific">Loa loa</name>
    <name type="common">Eye worm</name>
    <name type="synonym">Filaria loa</name>
    <dbReference type="NCBI Taxonomy" id="7209"/>
    <lineage>
        <taxon>Eukaryota</taxon>
        <taxon>Metazoa</taxon>
        <taxon>Ecdysozoa</taxon>
        <taxon>Nematoda</taxon>
        <taxon>Chromadorea</taxon>
        <taxon>Rhabditida</taxon>
        <taxon>Spirurina</taxon>
        <taxon>Spiruromorpha</taxon>
        <taxon>Filarioidea</taxon>
        <taxon>Onchocercidae</taxon>
        <taxon>Loa</taxon>
    </lineage>
</organism>
<proteinExistence type="predicted"/>
<dbReference type="AlphaFoldDB" id="A0A1S0TKS2"/>
<sequence length="210" mass="23678">MGKSKKKRSVLNVEKAKEELLNSMEKNCETAIRNEKTKEEIVVEEAKQNDKGFNGETKLSKETDTLHSMLTNSCADNNVKKCPQGIDEGCSAFFNRVAISLDEENQEYFPPRKTDSKESDWKIEGTSPAKIQERNVDENDSESNLTEICDETKDINASKVMDNPSVVVHDVETTEQDFLKMHGAESIQHTQVSEAQISEKLNMKTANPDF</sequence>
<dbReference type="GeneID" id="9950185"/>
<feature type="region of interest" description="Disordered" evidence="1">
    <location>
        <begin position="108"/>
        <end position="129"/>
    </location>
</feature>